<name>A0ABR7HLM3_9FIRM</name>
<comment type="caution">
    <text evidence="1">The sequence shown here is derived from an EMBL/GenBank/DDBJ whole genome shotgun (WGS) entry which is preliminary data.</text>
</comment>
<keyword evidence="2" id="KW-1185">Reference proteome</keyword>
<dbReference type="Proteomes" id="UP000636755">
    <property type="component" value="Unassembled WGS sequence"/>
</dbReference>
<dbReference type="EMBL" id="JACOPS010000003">
    <property type="protein sequence ID" value="MBC5728392.1"/>
    <property type="molecule type" value="Genomic_DNA"/>
</dbReference>
<accession>A0ABR7HLM3</accession>
<evidence type="ECO:0000313" key="1">
    <source>
        <dbReference type="EMBL" id="MBC5728392.1"/>
    </source>
</evidence>
<evidence type="ECO:0000313" key="2">
    <source>
        <dbReference type="Proteomes" id="UP000636755"/>
    </source>
</evidence>
<organism evidence="1 2">
    <name type="scientific">Ruminococcus intestinalis</name>
    <dbReference type="NCBI Taxonomy" id="2763066"/>
    <lineage>
        <taxon>Bacteria</taxon>
        <taxon>Bacillati</taxon>
        <taxon>Bacillota</taxon>
        <taxon>Clostridia</taxon>
        <taxon>Eubacteriales</taxon>
        <taxon>Oscillospiraceae</taxon>
        <taxon>Ruminococcus</taxon>
    </lineage>
</organism>
<sequence length="72" mass="8227">MTEHRYLGKTSKDYFVIKGINVFSERWCGTGNCVTVTSPLDKKNYVFSEYTSDGVKFIAGKDTHGYWLFFAA</sequence>
<protein>
    <submittedName>
        <fullName evidence="1">Uncharacterized protein</fullName>
    </submittedName>
</protein>
<gene>
    <name evidence="1" type="ORF">H8R91_07650</name>
</gene>
<reference evidence="1 2" key="1">
    <citation type="submission" date="2020-08" db="EMBL/GenBank/DDBJ databases">
        <title>Genome public.</title>
        <authorList>
            <person name="Liu C."/>
            <person name="Sun Q."/>
        </authorList>
    </citation>
    <scope>NUCLEOTIDE SEQUENCE [LARGE SCALE GENOMIC DNA]</scope>
    <source>
        <strain evidence="1 2">NSJ-71</strain>
    </source>
</reference>
<dbReference type="RefSeq" id="WP_186935505.1">
    <property type="nucleotide sequence ID" value="NZ_JACOPS010000003.1"/>
</dbReference>
<proteinExistence type="predicted"/>